<feature type="transmembrane region" description="Helical" evidence="2">
    <location>
        <begin position="17"/>
        <end position="37"/>
    </location>
</feature>
<feature type="compositionally biased region" description="Low complexity" evidence="1">
    <location>
        <begin position="193"/>
        <end position="204"/>
    </location>
</feature>
<feature type="compositionally biased region" description="Low complexity" evidence="1">
    <location>
        <begin position="212"/>
        <end position="224"/>
    </location>
</feature>
<reference evidence="3" key="2">
    <citation type="submission" date="2023-06" db="EMBL/GenBank/DDBJ databases">
        <authorList>
            <consortium name="Lawrence Berkeley National Laboratory"/>
            <person name="Haridas S."/>
            <person name="Hensen N."/>
            <person name="Bonometti L."/>
            <person name="Westerberg I."/>
            <person name="Brannstrom I.O."/>
            <person name="Guillou S."/>
            <person name="Cros-Aarteil S."/>
            <person name="Calhoun S."/>
            <person name="Kuo A."/>
            <person name="Mondo S."/>
            <person name="Pangilinan J."/>
            <person name="Riley R."/>
            <person name="Labutti K."/>
            <person name="Andreopoulos B."/>
            <person name="Lipzen A."/>
            <person name="Chen C."/>
            <person name="Yanf M."/>
            <person name="Daum C."/>
            <person name="Ng V."/>
            <person name="Clum A."/>
            <person name="Steindorff A."/>
            <person name="Ohm R."/>
            <person name="Martin F."/>
            <person name="Silar P."/>
            <person name="Natvig D."/>
            <person name="Lalanne C."/>
            <person name="Gautier V."/>
            <person name="Ament-Velasquez S.L."/>
            <person name="Kruys A."/>
            <person name="Hutchinson M.I."/>
            <person name="Powell A.J."/>
            <person name="Barry K."/>
            <person name="Miller A.N."/>
            <person name="Grigoriev I.V."/>
            <person name="Debuchy R."/>
            <person name="Gladieux P."/>
            <person name="Thoren M.H."/>
            <person name="Johannesson H."/>
        </authorList>
    </citation>
    <scope>NUCLEOTIDE SEQUENCE</scope>
    <source>
        <strain evidence="3">CBS 314.62</strain>
    </source>
</reference>
<keyword evidence="2" id="KW-0812">Transmembrane</keyword>
<dbReference type="Proteomes" id="UP001270362">
    <property type="component" value="Unassembled WGS sequence"/>
</dbReference>
<dbReference type="AlphaFoldDB" id="A0AAE0X4J4"/>
<dbReference type="EMBL" id="JAULSO010000003">
    <property type="protein sequence ID" value="KAK3685057.1"/>
    <property type="molecule type" value="Genomic_DNA"/>
</dbReference>
<sequence length="290" mass="29759">MSNNFGESLSLTTDHPWVWVLIPVSIVVILGGVAIVLHSRRRARYRTALSTPPQPGRLDPSGTRALERDLEEAWVRGATSGGTRRPPPLPSTTTLSSTSQPNLLHQRAAGRWTRPSNRWQWAGGVSRPEEGLNELGEAPPPYEKGGHENARRKTGVSAGGAADSGNDDVELRNLAAARPQPSAPIIPASLLQSTTRSSSTAPSTIHSGGEGEQNSSSSSSSSSSRGGGASSPPTEVASQRSNSPSPPPYQPSADAAEQSGAGTGTGTGTDGGGGAAVAPTPPARALLPPP</sequence>
<feature type="region of interest" description="Disordered" evidence="1">
    <location>
        <begin position="75"/>
        <end position="290"/>
    </location>
</feature>
<evidence type="ECO:0000313" key="4">
    <source>
        <dbReference type="Proteomes" id="UP001270362"/>
    </source>
</evidence>
<accession>A0AAE0X4J4</accession>
<evidence type="ECO:0000256" key="1">
    <source>
        <dbReference type="SAM" id="MobiDB-lite"/>
    </source>
</evidence>
<feature type="compositionally biased region" description="Gly residues" evidence="1">
    <location>
        <begin position="261"/>
        <end position="275"/>
    </location>
</feature>
<evidence type="ECO:0000256" key="2">
    <source>
        <dbReference type="SAM" id="Phobius"/>
    </source>
</evidence>
<gene>
    <name evidence="3" type="ORF">B0T22DRAFT_208838</name>
</gene>
<keyword evidence="4" id="KW-1185">Reference proteome</keyword>
<feature type="compositionally biased region" description="Pro residues" evidence="1">
    <location>
        <begin position="279"/>
        <end position="290"/>
    </location>
</feature>
<organism evidence="3 4">
    <name type="scientific">Podospora appendiculata</name>
    <dbReference type="NCBI Taxonomy" id="314037"/>
    <lineage>
        <taxon>Eukaryota</taxon>
        <taxon>Fungi</taxon>
        <taxon>Dikarya</taxon>
        <taxon>Ascomycota</taxon>
        <taxon>Pezizomycotina</taxon>
        <taxon>Sordariomycetes</taxon>
        <taxon>Sordariomycetidae</taxon>
        <taxon>Sordariales</taxon>
        <taxon>Podosporaceae</taxon>
        <taxon>Podospora</taxon>
    </lineage>
</organism>
<keyword evidence="2" id="KW-0472">Membrane</keyword>
<reference evidence="3" key="1">
    <citation type="journal article" date="2023" name="Mol. Phylogenet. Evol.">
        <title>Genome-scale phylogeny and comparative genomics of the fungal order Sordariales.</title>
        <authorList>
            <person name="Hensen N."/>
            <person name="Bonometti L."/>
            <person name="Westerberg I."/>
            <person name="Brannstrom I.O."/>
            <person name="Guillou S."/>
            <person name="Cros-Aarteil S."/>
            <person name="Calhoun S."/>
            <person name="Haridas S."/>
            <person name="Kuo A."/>
            <person name="Mondo S."/>
            <person name="Pangilinan J."/>
            <person name="Riley R."/>
            <person name="LaButti K."/>
            <person name="Andreopoulos B."/>
            <person name="Lipzen A."/>
            <person name="Chen C."/>
            <person name="Yan M."/>
            <person name="Daum C."/>
            <person name="Ng V."/>
            <person name="Clum A."/>
            <person name="Steindorff A."/>
            <person name="Ohm R.A."/>
            <person name="Martin F."/>
            <person name="Silar P."/>
            <person name="Natvig D.O."/>
            <person name="Lalanne C."/>
            <person name="Gautier V."/>
            <person name="Ament-Velasquez S.L."/>
            <person name="Kruys A."/>
            <person name="Hutchinson M.I."/>
            <person name="Powell A.J."/>
            <person name="Barry K."/>
            <person name="Miller A.N."/>
            <person name="Grigoriev I.V."/>
            <person name="Debuchy R."/>
            <person name="Gladieux P."/>
            <person name="Hiltunen Thoren M."/>
            <person name="Johannesson H."/>
        </authorList>
    </citation>
    <scope>NUCLEOTIDE SEQUENCE</scope>
    <source>
        <strain evidence="3">CBS 314.62</strain>
    </source>
</reference>
<comment type="caution">
    <text evidence="3">The sequence shown here is derived from an EMBL/GenBank/DDBJ whole genome shotgun (WGS) entry which is preliminary data.</text>
</comment>
<name>A0AAE0X4J4_9PEZI</name>
<evidence type="ECO:0000313" key="3">
    <source>
        <dbReference type="EMBL" id="KAK3685057.1"/>
    </source>
</evidence>
<protein>
    <submittedName>
        <fullName evidence="3">Uncharacterized protein</fullName>
    </submittedName>
</protein>
<keyword evidence="2" id="KW-1133">Transmembrane helix</keyword>
<proteinExistence type="predicted"/>